<dbReference type="PANTHER" id="PTHR22904:SF523">
    <property type="entry name" value="STRESS-INDUCED-PHOSPHOPROTEIN 1"/>
    <property type="match status" value="1"/>
</dbReference>
<keyword evidence="1" id="KW-0677">Repeat</keyword>
<name>A0A7G2CHX6_9TRYP</name>
<sequence>MPESSQSIPMLPCFEASNAEDRPFAPPAEDYPQGCEVELRDIEFARVAQEVDHWEPYLDELFSQPRRRVVVCRHLGDYTVVQCTNMSGYEKVCATLYRACLSEPKVKATKYYANVAANVSTVKSDSNSDTSKKENRSTLDYIVEMKKGTYFFERKMFPEALACYASAVDVCPDGERWRTLSSRSAAYLAMSKMDMALADAYEVISLRPDLYVGYVRYANVLVKKGFIEDALMHYKDAMRLAGEKEYEPIRSTFLKRFFKILYRRKKLSGVTVKYKSKENRLLLYATSGFEAKKTVLDEETSIVARISSRYAEMFNQKYEPPLCFHCGKPFSQLSTLKETFPNGRSDLLAVLCADGSARLQCRMKCGVYYCSEFCSEESFRGYHNLECPKSGRWRKGVRAAHKYIDDWVEKSDRSTPPTPSLVSSTSEAVMATCARCALRMLVKMVICARNLKVSVSTYDFFAVSSEVEKQLPGARENLRTVYNLLQESFSSEEKEHLTYEVYERCFAVVKSNGMFFVISSLPRIKERAVTNRETLVGSSLSSRSKNGTPTDTSADLEVLNDIIDFTPSTDGDEYYKMIGFYDLFAMTAQTNFENLETHKPNIKKFSDVHSRTDLKAISTDKIRTGDIIRIDF</sequence>
<organism evidence="3 4">
    <name type="scientific">Angomonas deanei</name>
    <dbReference type="NCBI Taxonomy" id="59799"/>
    <lineage>
        <taxon>Eukaryota</taxon>
        <taxon>Discoba</taxon>
        <taxon>Euglenozoa</taxon>
        <taxon>Kinetoplastea</taxon>
        <taxon>Metakinetoplastina</taxon>
        <taxon>Trypanosomatida</taxon>
        <taxon>Trypanosomatidae</taxon>
        <taxon>Strigomonadinae</taxon>
        <taxon>Angomonas</taxon>
    </lineage>
</organism>
<evidence type="ECO:0000313" key="4">
    <source>
        <dbReference type="Proteomes" id="UP000515908"/>
    </source>
</evidence>
<keyword evidence="2" id="KW-0802">TPR repeat</keyword>
<reference evidence="3 4" key="1">
    <citation type="submission" date="2020-08" db="EMBL/GenBank/DDBJ databases">
        <authorList>
            <person name="Newling K."/>
            <person name="Davey J."/>
            <person name="Forrester S."/>
        </authorList>
    </citation>
    <scope>NUCLEOTIDE SEQUENCE [LARGE SCALE GENOMIC DNA]</scope>
    <source>
        <strain evidence="4">Crithidia deanei Carvalho (ATCC PRA-265)</strain>
    </source>
</reference>
<dbReference type="InterPro" id="IPR011990">
    <property type="entry name" value="TPR-like_helical_dom_sf"/>
</dbReference>
<dbReference type="Gene3D" id="1.25.40.10">
    <property type="entry name" value="Tetratricopeptide repeat domain"/>
    <property type="match status" value="1"/>
</dbReference>
<evidence type="ECO:0000256" key="2">
    <source>
        <dbReference type="ARBA" id="ARBA00022803"/>
    </source>
</evidence>
<dbReference type="EMBL" id="LR877156">
    <property type="protein sequence ID" value="CAD2219019.1"/>
    <property type="molecule type" value="Genomic_DNA"/>
</dbReference>
<dbReference type="SUPFAM" id="SSF48452">
    <property type="entry name" value="TPR-like"/>
    <property type="match status" value="1"/>
</dbReference>
<dbReference type="Proteomes" id="UP000515908">
    <property type="component" value="Chromosome 12"/>
</dbReference>
<proteinExistence type="predicted"/>
<dbReference type="AlphaFoldDB" id="A0A7G2CHX6"/>
<dbReference type="InterPro" id="IPR019734">
    <property type="entry name" value="TPR_rpt"/>
</dbReference>
<protein>
    <submittedName>
        <fullName evidence="3">Uncharacterized protein</fullName>
    </submittedName>
</protein>
<gene>
    <name evidence="3" type="ORF">ADEAN_000651200</name>
</gene>
<dbReference type="SMART" id="SM00028">
    <property type="entry name" value="TPR"/>
    <property type="match status" value="3"/>
</dbReference>
<dbReference type="PANTHER" id="PTHR22904">
    <property type="entry name" value="TPR REPEAT CONTAINING PROTEIN"/>
    <property type="match status" value="1"/>
</dbReference>
<keyword evidence="4" id="KW-1185">Reference proteome</keyword>
<evidence type="ECO:0000313" key="3">
    <source>
        <dbReference type="EMBL" id="CAD2219019.1"/>
    </source>
</evidence>
<accession>A0A7G2CHX6</accession>
<dbReference type="VEuPathDB" id="TriTrypDB:ADEAN_000651200"/>
<dbReference type="GO" id="GO:0051879">
    <property type="term" value="F:Hsp90 protein binding"/>
    <property type="evidence" value="ECO:0007669"/>
    <property type="project" value="TreeGrafter"/>
</dbReference>
<evidence type="ECO:0000256" key="1">
    <source>
        <dbReference type="ARBA" id="ARBA00022737"/>
    </source>
</evidence>